<keyword evidence="3" id="KW-1185">Reference proteome</keyword>
<proteinExistence type="predicted"/>
<keyword evidence="1" id="KW-0472">Membrane</keyword>
<gene>
    <name evidence="2" type="ORF">DY251_04285</name>
</gene>
<protein>
    <submittedName>
        <fullName evidence="2">Uncharacterized protein</fullName>
    </submittedName>
</protein>
<sequence>MQKAKSIPAGILDLLTRFKPYSDPIRKKDTARPMRHFCALWTAALLLKLPTVWQSSMKKP</sequence>
<evidence type="ECO:0000256" key="1">
    <source>
        <dbReference type="SAM" id="Phobius"/>
    </source>
</evidence>
<comment type="caution">
    <text evidence="2">The sequence shown here is derived from an EMBL/GenBank/DDBJ whole genome shotgun (WGS) entry which is preliminary data.</text>
</comment>
<organism evidence="2 3">
    <name type="scientific">Mesorhizobium denitrificans</name>
    <dbReference type="NCBI Taxonomy" id="2294114"/>
    <lineage>
        <taxon>Bacteria</taxon>
        <taxon>Pseudomonadati</taxon>
        <taxon>Pseudomonadota</taxon>
        <taxon>Alphaproteobacteria</taxon>
        <taxon>Hyphomicrobiales</taxon>
        <taxon>Phyllobacteriaceae</taxon>
        <taxon>Mesorhizobium</taxon>
    </lineage>
</organism>
<feature type="transmembrane region" description="Helical" evidence="1">
    <location>
        <begin position="36"/>
        <end position="53"/>
    </location>
</feature>
<evidence type="ECO:0000313" key="3">
    <source>
        <dbReference type="Proteomes" id="UP000262379"/>
    </source>
</evidence>
<dbReference type="Proteomes" id="UP000262379">
    <property type="component" value="Unassembled WGS sequence"/>
</dbReference>
<dbReference type="EMBL" id="QURN01000003">
    <property type="protein sequence ID" value="RFC68853.1"/>
    <property type="molecule type" value="Genomic_DNA"/>
</dbReference>
<keyword evidence="1" id="KW-1133">Transmembrane helix</keyword>
<accession>A0A371XI08</accession>
<name>A0A371XI08_9HYPH</name>
<evidence type="ECO:0000313" key="2">
    <source>
        <dbReference type="EMBL" id="RFC68853.1"/>
    </source>
</evidence>
<keyword evidence="1" id="KW-0812">Transmembrane</keyword>
<dbReference type="AlphaFoldDB" id="A0A371XI08"/>
<reference evidence="3" key="1">
    <citation type="submission" date="2018-08" db="EMBL/GenBank/DDBJ databases">
        <authorList>
            <person name="Im W.T."/>
        </authorList>
    </citation>
    <scope>NUCLEOTIDE SEQUENCE [LARGE SCALE GENOMIC DNA]</scope>
    <source>
        <strain evidence="3">LA-28</strain>
    </source>
</reference>